<dbReference type="KEGG" id="rru:Rru_A3188"/>
<evidence type="ECO:0000256" key="1">
    <source>
        <dbReference type="ARBA" id="ARBA00000085"/>
    </source>
</evidence>
<feature type="region of interest" description="Disordered" evidence="11">
    <location>
        <begin position="432"/>
        <end position="456"/>
    </location>
</feature>
<dbReference type="Proteomes" id="UP000001929">
    <property type="component" value="Chromosome"/>
</dbReference>
<dbReference type="Pfam" id="PF02518">
    <property type="entry name" value="HATPase_c"/>
    <property type="match status" value="1"/>
</dbReference>
<dbReference type="InterPro" id="IPR005467">
    <property type="entry name" value="His_kinase_dom"/>
</dbReference>
<dbReference type="eggNOG" id="COG0642">
    <property type="taxonomic scope" value="Bacteria"/>
</dbReference>
<comment type="subcellular location">
    <subcellularLocation>
        <location evidence="2">Membrane</location>
    </subcellularLocation>
</comment>
<dbReference type="GO" id="GO:0000155">
    <property type="term" value="F:phosphorelay sensor kinase activity"/>
    <property type="evidence" value="ECO:0007669"/>
    <property type="project" value="InterPro"/>
</dbReference>
<evidence type="ECO:0000256" key="5">
    <source>
        <dbReference type="ARBA" id="ARBA00022679"/>
    </source>
</evidence>
<reference evidence="14 15" key="1">
    <citation type="journal article" date="2011" name="Stand. Genomic Sci.">
        <title>Complete genome sequence of Rhodospirillum rubrum type strain (S1).</title>
        <authorList>
            <person name="Munk A.C."/>
            <person name="Copeland A."/>
            <person name="Lucas S."/>
            <person name="Lapidus A."/>
            <person name="Del Rio T.G."/>
            <person name="Barry K."/>
            <person name="Detter J.C."/>
            <person name="Hammon N."/>
            <person name="Israni S."/>
            <person name="Pitluck S."/>
            <person name="Brettin T."/>
            <person name="Bruce D."/>
            <person name="Han C."/>
            <person name="Tapia R."/>
            <person name="Gilna P."/>
            <person name="Schmutz J."/>
            <person name="Larimer F."/>
            <person name="Land M."/>
            <person name="Kyrpides N.C."/>
            <person name="Mavromatis K."/>
            <person name="Richardson P."/>
            <person name="Rohde M."/>
            <person name="Goker M."/>
            <person name="Klenk H.P."/>
            <person name="Zhang Y."/>
            <person name="Roberts G.P."/>
            <person name="Reslewic S."/>
            <person name="Schwartz D.C."/>
        </authorList>
    </citation>
    <scope>NUCLEOTIDE SEQUENCE [LARGE SCALE GENOMIC DNA]</scope>
    <source>
        <strain evidence="15">ATCC 11170 / ATH 1.1.1 / DSM 467 / LMG 4362 / NCIMB 8255 / S1</strain>
    </source>
</reference>
<dbReference type="PhylomeDB" id="Q2RPG2"/>
<dbReference type="InterPro" id="IPR004358">
    <property type="entry name" value="Sig_transdc_His_kin-like_C"/>
</dbReference>
<gene>
    <name evidence="14" type="ordered locus">Rru_A3188</name>
</gene>
<evidence type="ECO:0000256" key="10">
    <source>
        <dbReference type="ARBA" id="ARBA00023136"/>
    </source>
</evidence>
<feature type="domain" description="Histidine kinase" evidence="12">
    <location>
        <begin position="238"/>
        <end position="438"/>
    </location>
</feature>
<keyword evidence="6" id="KW-0812">Transmembrane</keyword>
<dbReference type="EnsemblBacteria" id="ABC23983">
    <property type="protein sequence ID" value="ABC23983"/>
    <property type="gene ID" value="Rru_A3188"/>
</dbReference>
<dbReference type="InterPro" id="IPR050428">
    <property type="entry name" value="TCS_sensor_his_kinase"/>
</dbReference>
<evidence type="ECO:0000259" key="13">
    <source>
        <dbReference type="PROSITE" id="PS50885"/>
    </source>
</evidence>
<keyword evidence="8" id="KW-1133">Transmembrane helix</keyword>
<feature type="compositionally biased region" description="Basic and acidic residues" evidence="11">
    <location>
        <begin position="442"/>
        <end position="456"/>
    </location>
</feature>
<dbReference type="InterPro" id="IPR003660">
    <property type="entry name" value="HAMP_dom"/>
</dbReference>
<keyword evidence="15" id="KW-1185">Reference proteome</keyword>
<evidence type="ECO:0000256" key="4">
    <source>
        <dbReference type="ARBA" id="ARBA00022553"/>
    </source>
</evidence>
<dbReference type="Gene3D" id="3.30.565.10">
    <property type="entry name" value="Histidine kinase-like ATPase, C-terminal domain"/>
    <property type="match status" value="1"/>
</dbReference>
<dbReference type="HOGENOM" id="CLU_000445_42_3_5"/>
<evidence type="ECO:0000259" key="12">
    <source>
        <dbReference type="PROSITE" id="PS50109"/>
    </source>
</evidence>
<evidence type="ECO:0000256" key="2">
    <source>
        <dbReference type="ARBA" id="ARBA00004370"/>
    </source>
</evidence>
<name>Q2RPG2_RHORT</name>
<evidence type="ECO:0000256" key="9">
    <source>
        <dbReference type="ARBA" id="ARBA00023012"/>
    </source>
</evidence>
<dbReference type="Gene3D" id="1.10.287.130">
    <property type="match status" value="1"/>
</dbReference>
<dbReference type="EMBL" id="CP000230">
    <property type="protein sequence ID" value="ABC23983.1"/>
    <property type="molecule type" value="Genomic_DNA"/>
</dbReference>
<keyword evidence="5 14" id="KW-0808">Transferase</keyword>
<dbReference type="EC" id="2.7.13.3" evidence="3"/>
<dbReference type="GO" id="GO:0005886">
    <property type="term" value="C:plasma membrane"/>
    <property type="evidence" value="ECO:0007669"/>
    <property type="project" value="TreeGrafter"/>
</dbReference>
<keyword evidence="7 14" id="KW-0418">Kinase</keyword>
<dbReference type="PROSITE" id="PS50885">
    <property type="entry name" value="HAMP"/>
    <property type="match status" value="1"/>
</dbReference>
<feature type="domain" description="HAMP" evidence="13">
    <location>
        <begin position="179"/>
        <end position="230"/>
    </location>
</feature>
<dbReference type="SUPFAM" id="SSF55874">
    <property type="entry name" value="ATPase domain of HSP90 chaperone/DNA topoisomerase II/histidine kinase"/>
    <property type="match status" value="1"/>
</dbReference>
<comment type="catalytic activity">
    <reaction evidence="1">
        <text>ATP + protein L-histidine = ADP + protein N-phospho-L-histidine.</text>
        <dbReference type="EC" id="2.7.13.3"/>
    </reaction>
</comment>
<keyword evidence="9" id="KW-0902">Two-component regulatory system</keyword>
<proteinExistence type="predicted"/>
<dbReference type="InterPro" id="IPR036097">
    <property type="entry name" value="HisK_dim/P_sf"/>
</dbReference>
<evidence type="ECO:0000256" key="3">
    <source>
        <dbReference type="ARBA" id="ARBA00012438"/>
    </source>
</evidence>
<dbReference type="PATRIC" id="fig|269796.9.peg.3301"/>
<evidence type="ECO:0000313" key="15">
    <source>
        <dbReference type="Proteomes" id="UP000001929"/>
    </source>
</evidence>
<evidence type="ECO:0000256" key="8">
    <source>
        <dbReference type="ARBA" id="ARBA00022989"/>
    </source>
</evidence>
<keyword evidence="10" id="KW-0472">Membrane</keyword>
<evidence type="ECO:0000313" key="14">
    <source>
        <dbReference type="EMBL" id="ABC23983.1"/>
    </source>
</evidence>
<evidence type="ECO:0000256" key="6">
    <source>
        <dbReference type="ARBA" id="ARBA00022692"/>
    </source>
</evidence>
<organism evidence="14 15">
    <name type="scientific">Rhodospirillum rubrum (strain ATCC 11170 / ATH 1.1.1 / DSM 467 / LMG 4362 / NCIMB 8255 / S1)</name>
    <dbReference type="NCBI Taxonomy" id="269796"/>
    <lineage>
        <taxon>Bacteria</taxon>
        <taxon>Pseudomonadati</taxon>
        <taxon>Pseudomonadota</taxon>
        <taxon>Alphaproteobacteria</taxon>
        <taxon>Rhodospirillales</taxon>
        <taxon>Rhodospirillaceae</taxon>
        <taxon>Rhodospirillum</taxon>
    </lineage>
</organism>
<dbReference type="SUPFAM" id="SSF47384">
    <property type="entry name" value="Homodimeric domain of signal transducing histidine kinase"/>
    <property type="match status" value="1"/>
</dbReference>
<dbReference type="SMART" id="SM00387">
    <property type="entry name" value="HATPase_c"/>
    <property type="match status" value="1"/>
</dbReference>
<dbReference type="PANTHER" id="PTHR45436">
    <property type="entry name" value="SENSOR HISTIDINE KINASE YKOH"/>
    <property type="match status" value="1"/>
</dbReference>
<dbReference type="CDD" id="cd06225">
    <property type="entry name" value="HAMP"/>
    <property type="match status" value="1"/>
</dbReference>
<dbReference type="STRING" id="269796.Rru_A3188"/>
<sequence length="456" mass="48633">MWLAGALAATYLVISYAVAETLERGFDETLAALVDTLTAAAEITDDGTLVLLRDPGDPRFTRAYSGWYWQMTWGDQVVRSRSLWDQTLVRGEHASDAIHIHRERDPRGRPLEVVERDIFPPRPAAGTPPPSLPAQPVHVMVAGDRTGIEGEIARLQGLLALCLAGLGGGLLAATFAQVSYGLRPLDRLRAALHRARDDPSLRLEETQPGELAPLAQALNALLDHNASLIDRARAHVGNLAHGLKTPLAVLRSAADDGPTVEADMVRAQTATMGRLVERHLARARASVGQTAIFSARAPILAAARRVGATMALIHCRPLDITIDGAEDAAFPGAGDDLLEILGNLMDNACKWAKARVAVHAGREAGRIILTVEDDGPGLAEDEARTAPRRGARLDDSLPGHGLGLDIVADLAALHGATLTLDRSRLGGLRATLRLPPAGWGDKPADPRDKGRSRPAE</sequence>
<keyword evidence="4" id="KW-0597">Phosphoprotein</keyword>
<dbReference type="InterPro" id="IPR003594">
    <property type="entry name" value="HATPase_dom"/>
</dbReference>
<accession>Q2RPG2</accession>
<dbReference type="InterPro" id="IPR036890">
    <property type="entry name" value="HATPase_C_sf"/>
</dbReference>
<dbReference type="PRINTS" id="PR00344">
    <property type="entry name" value="BCTRLSENSOR"/>
</dbReference>
<dbReference type="PANTHER" id="PTHR45436:SF5">
    <property type="entry name" value="SENSOR HISTIDINE KINASE TRCS"/>
    <property type="match status" value="1"/>
</dbReference>
<evidence type="ECO:0000256" key="11">
    <source>
        <dbReference type="SAM" id="MobiDB-lite"/>
    </source>
</evidence>
<dbReference type="AlphaFoldDB" id="Q2RPG2"/>
<dbReference type="PROSITE" id="PS50109">
    <property type="entry name" value="HIS_KIN"/>
    <property type="match status" value="1"/>
</dbReference>
<evidence type="ECO:0000256" key="7">
    <source>
        <dbReference type="ARBA" id="ARBA00022777"/>
    </source>
</evidence>
<protein>
    <recommendedName>
        <fullName evidence="3">histidine kinase</fullName>
        <ecNumber evidence="3">2.7.13.3</ecNumber>
    </recommendedName>
</protein>